<dbReference type="EMBL" id="BAABAU010000001">
    <property type="protein sequence ID" value="GAA4266377.1"/>
    <property type="molecule type" value="Genomic_DNA"/>
</dbReference>
<gene>
    <name evidence="6" type="ORF">GCM10022256_19890</name>
</gene>
<organism evidence="6 7">
    <name type="scientific">Frondihabitans peucedani</name>
    <dbReference type="NCBI Taxonomy" id="598626"/>
    <lineage>
        <taxon>Bacteria</taxon>
        <taxon>Bacillati</taxon>
        <taxon>Actinomycetota</taxon>
        <taxon>Actinomycetes</taxon>
        <taxon>Micrococcales</taxon>
        <taxon>Microbacteriaceae</taxon>
        <taxon>Frondihabitans</taxon>
    </lineage>
</organism>
<proteinExistence type="predicted"/>
<keyword evidence="2" id="KW-0547">Nucleotide-binding</keyword>
<dbReference type="Pfam" id="PF18085">
    <property type="entry name" value="Mak_N_cap"/>
    <property type="match status" value="1"/>
</dbReference>
<evidence type="ECO:0000256" key="3">
    <source>
        <dbReference type="ARBA" id="ARBA00022777"/>
    </source>
</evidence>
<keyword evidence="3" id="KW-0418">Kinase</keyword>
<keyword evidence="4" id="KW-0067">ATP-binding</keyword>
<dbReference type="RefSeq" id="WP_344795546.1">
    <property type="nucleotide sequence ID" value="NZ_BAABAU010000001.1"/>
</dbReference>
<feature type="domain" description="Maltokinase N-terminal cap" evidence="5">
    <location>
        <begin position="20"/>
        <end position="102"/>
    </location>
</feature>
<accession>A0ABP8E2C2</accession>
<dbReference type="InterPro" id="IPR040999">
    <property type="entry name" value="Mak_N_cap"/>
</dbReference>
<evidence type="ECO:0000256" key="4">
    <source>
        <dbReference type="ARBA" id="ARBA00022840"/>
    </source>
</evidence>
<keyword evidence="1" id="KW-0808">Transferase</keyword>
<evidence type="ECO:0000313" key="6">
    <source>
        <dbReference type="EMBL" id="GAA4266377.1"/>
    </source>
</evidence>
<protein>
    <recommendedName>
        <fullName evidence="5">Maltokinase N-terminal cap domain-containing protein</fullName>
    </recommendedName>
</protein>
<evidence type="ECO:0000313" key="7">
    <source>
        <dbReference type="Proteomes" id="UP001501594"/>
    </source>
</evidence>
<evidence type="ECO:0000259" key="5">
    <source>
        <dbReference type="Pfam" id="PF18085"/>
    </source>
</evidence>
<evidence type="ECO:0000256" key="2">
    <source>
        <dbReference type="ARBA" id="ARBA00022741"/>
    </source>
</evidence>
<dbReference type="NCBIfam" id="NF047744">
    <property type="entry name" value="CG0192_rel"/>
    <property type="match status" value="1"/>
</dbReference>
<sequence length="230" mass="23585">MALLHRAELRPSKTEIIAEWARSRSWFEGDPEAPFEKLASFRFDDPEGEVGIETLLVTAGGPLLQVPLTYRGSPLAGGEAWLLGTMEHSVLGTRYAYDGMGDPAFVAALATAALTGGSQADEYVEVDGERVFREPTAVVTGSGNAGSRAVAASDLAAPATRDERGITVATLRGLRVALARVPGPGSDAGALASAAGVPAGAGATEDGLREVVTGTWAGGDPVTLAVVLVD</sequence>
<comment type="caution">
    <text evidence="6">The sequence shown here is derived from an EMBL/GenBank/DDBJ whole genome shotgun (WGS) entry which is preliminary data.</text>
</comment>
<keyword evidence="7" id="KW-1185">Reference proteome</keyword>
<name>A0ABP8E2C2_9MICO</name>
<dbReference type="Proteomes" id="UP001501594">
    <property type="component" value="Unassembled WGS sequence"/>
</dbReference>
<evidence type="ECO:0000256" key="1">
    <source>
        <dbReference type="ARBA" id="ARBA00022679"/>
    </source>
</evidence>
<reference evidence="7" key="1">
    <citation type="journal article" date="2019" name="Int. J. Syst. Evol. Microbiol.">
        <title>The Global Catalogue of Microorganisms (GCM) 10K type strain sequencing project: providing services to taxonomists for standard genome sequencing and annotation.</title>
        <authorList>
            <consortium name="The Broad Institute Genomics Platform"/>
            <consortium name="The Broad Institute Genome Sequencing Center for Infectious Disease"/>
            <person name="Wu L."/>
            <person name="Ma J."/>
        </authorList>
    </citation>
    <scope>NUCLEOTIDE SEQUENCE [LARGE SCALE GENOMIC DNA]</scope>
    <source>
        <strain evidence="7">JCM 17442</strain>
    </source>
</reference>